<feature type="compositionally biased region" description="Low complexity" evidence="1">
    <location>
        <begin position="65"/>
        <end position="110"/>
    </location>
</feature>
<keyword evidence="4" id="KW-1185">Reference proteome</keyword>
<keyword evidence="2" id="KW-0732">Signal</keyword>
<dbReference type="PANTHER" id="PTHR24637">
    <property type="entry name" value="COLLAGEN"/>
    <property type="match status" value="1"/>
</dbReference>
<feature type="region of interest" description="Disordered" evidence="1">
    <location>
        <begin position="49"/>
        <end position="115"/>
    </location>
</feature>
<dbReference type="Pfam" id="PF01391">
    <property type="entry name" value="Collagen"/>
    <property type="match status" value="1"/>
</dbReference>
<dbReference type="RefSeq" id="WP_143406483.1">
    <property type="nucleotide sequence ID" value="NZ_CWGJ01000025.1"/>
</dbReference>
<evidence type="ECO:0000313" key="4">
    <source>
        <dbReference type="Proteomes" id="UP000220251"/>
    </source>
</evidence>
<organism evidence="3 4">
    <name type="scientific">Estrella lausannensis</name>
    <dbReference type="NCBI Taxonomy" id="483423"/>
    <lineage>
        <taxon>Bacteria</taxon>
        <taxon>Pseudomonadati</taxon>
        <taxon>Chlamydiota</taxon>
        <taxon>Chlamydiia</taxon>
        <taxon>Parachlamydiales</taxon>
        <taxon>Candidatus Criblamydiaceae</taxon>
        <taxon>Estrella</taxon>
    </lineage>
</organism>
<feature type="chain" id="PRO_5005217849" evidence="2">
    <location>
        <begin position="29"/>
        <end position="226"/>
    </location>
</feature>
<evidence type="ECO:0000256" key="2">
    <source>
        <dbReference type="SAM" id="SignalP"/>
    </source>
</evidence>
<reference evidence="4" key="1">
    <citation type="submission" date="2015-06" db="EMBL/GenBank/DDBJ databases">
        <authorList>
            <person name="Bertelli C."/>
        </authorList>
    </citation>
    <scope>NUCLEOTIDE SEQUENCE [LARGE SCALE GENOMIC DNA]</scope>
    <source>
        <strain evidence="4">CRIB-30</strain>
    </source>
</reference>
<proteinExistence type="predicted"/>
<accession>A0A0H5DRX9</accession>
<dbReference type="PROSITE" id="PS51257">
    <property type="entry name" value="PROKAR_LIPOPROTEIN"/>
    <property type="match status" value="1"/>
</dbReference>
<evidence type="ECO:0000313" key="3">
    <source>
        <dbReference type="EMBL" id="CRX38993.1"/>
    </source>
</evidence>
<dbReference type="InterPro" id="IPR008160">
    <property type="entry name" value="Collagen"/>
</dbReference>
<sequence>MITINRALSLWTLTMAGVCSCLLTQMHADEGLLPTRLPPVGLPSPEMGCCPPPGPTGPVGPPGIQGPEGAPGIAGPQGIEGEEGPIGPTGPTGDQGPQGEPGAAGPDQGEVTGNLLTECPSDTTPLFVFGTIPLTPDGVGSGEGYTYAVSTAMDQVTITFTDQTAPYAVVANVQQIPNTITTTSNITLQHTEPYEVVLLLTPSGDPNFTNVEFKATACIPSFSIPD</sequence>
<name>A0A0H5DRX9_9BACT</name>
<protein>
    <submittedName>
        <fullName evidence="3">Putative secreted protein</fullName>
    </submittedName>
</protein>
<gene>
    <name evidence="3" type="ORF">ELAC_1666</name>
</gene>
<dbReference type="AlphaFoldDB" id="A0A0H5DRX9"/>
<dbReference type="PANTHER" id="PTHR24637:SF421">
    <property type="entry name" value="CUTICLE COLLAGEN DPY-2"/>
    <property type="match status" value="1"/>
</dbReference>
<evidence type="ECO:0000256" key="1">
    <source>
        <dbReference type="SAM" id="MobiDB-lite"/>
    </source>
</evidence>
<feature type="compositionally biased region" description="Pro residues" evidence="1">
    <location>
        <begin position="50"/>
        <end position="61"/>
    </location>
</feature>
<feature type="signal peptide" evidence="2">
    <location>
        <begin position="1"/>
        <end position="28"/>
    </location>
</feature>
<dbReference type="EMBL" id="CWGJ01000025">
    <property type="protein sequence ID" value="CRX38993.1"/>
    <property type="molecule type" value="Genomic_DNA"/>
</dbReference>
<dbReference type="Proteomes" id="UP000220251">
    <property type="component" value="Unassembled WGS sequence"/>
</dbReference>